<evidence type="ECO:0000313" key="5">
    <source>
        <dbReference type="EMBL" id="KAK4452839.1"/>
    </source>
</evidence>
<accession>A0AAV9GV70</accession>
<evidence type="ECO:0000256" key="4">
    <source>
        <dbReference type="SAM" id="MobiDB-lite"/>
    </source>
</evidence>
<evidence type="ECO:0000256" key="2">
    <source>
        <dbReference type="ARBA" id="ARBA00022946"/>
    </source>
</evidence>
<comment type="subcellular location">
    <subcellularLocation>
        <location evidence="1">Mitochondrion</location>
    </subcellularLocation>
</comment>
<dbReference type="Gene3D" id="3.10.450.240">
    <property type="match status" value="1"/>
</dbReference>
<proteinExistence type="predicted"/>
<dbReference type="EMBL" id="MU865922">
    <property type="protein sequence ID" value="KAK4452839.1"/>
    <property type="molecule type" value="Genomic_DNA"/>
</dbReference>
<dbReference type="Proteomes" id="UP001321760">
    <property type="component" value="Unassembled WGS sequence"/>
</dbReference>
<protein>
    <recommendedName>
        <fullName evidence="7">Tim44-like domain-containing protein</fullName>
    </recommendedName>
</protein>
<dbReference type="PANTHER" id="PTHR28554">
    <property type="entry name" value="39S RIBOSOMAL PROTEIN L45, MITOCHONDRIAL"/>
    <property type="match status" value="1"/>
</dbReference>
<evidence type="ECO:0000256" key="1">
    <source>
        <dbReference type="ARBA" id="ARBA00004173"/>
    </source>
</evidence>
<keyword evidence="2" id="KW-0809">Transit peptide</keyword>
<comment type="caution">
    <text evidence="5">The sequence shown here is derived from an EMBL/GenBank/DDBJ whole genome shotgun (WGS) entry which is preliminary data.</text>
</comment>
<dbReference type="GO" id="GO:0032979">
    <property type="term" value="P:protein insertion into mitochondrial inner membrane from matrix"/>
    <property type="evidence" value="ECO:0007669"/>
    <property type="project" value="InterPro"/>
</dbReference>
<evidence type="ECO:0000256" key="3">
    <source>
        <dbReference type="ARBA" id="ARBA00023128"/>
    </source>
</evidence>
<keyword evidence="3" id="KW-0496">Mitochondrion</keyword>
<dbReference type="Pfam" id="PF07961">
    <property type="entry name" value="MBA1"/>
    <property type="match status" value="1"/>
</dbReference>
<dbReference type="PANTHER" id="PTHR28554:SF1">
    <property type="entry name" value="LARGE RIBOSOMAL SUBUNIT PROTEIN ML45"/>
    <property type="match status" value="1"/>
</dbReference>
<dbReference type="InterPro" id="IPR024621">
    <property type="entry name" value="Mba1"/>
</dbReference>
<reference evidence="5" key="1">
    <citation type="journal article" date="2023" name="Mol. Phylogenet. Evol.">
        <title>Genome-scale phylogeny and comparative genomics of the fungal order Sordariales.</title>
        <authorList>
            <person name="Hensen N."/>
            <person name="Bonometti L."/>
            <person name="Westerberg I."/>
            <person name="Brannstrom I.O."/>
            <person name="Guillou S."/>
            <person name="Cros-Aarteil S."/>
            <person name="Calhoun S."/>
            <person name="Haridas S."/>
            <person name="Kuo A."/>
            <person name="Mondo S."/>
            <person name="Pangilinan J."/>
            <person name="Riley R."/>
            <person name="LaButti K."/>
            <person name="Andreopoulos B."/>
            <person name="Lipzen A."/>
            <person name="Chen C."/>
            <person name="Yan M."/>
            <person name="Daum C."/>
            <person name="Ng V."/>
            <person name="Clum A."/>
            <person name="Steindorff A."/>
            <person name="Ohm R.A."/>
            <person name="Martin F."/>
            <person name="Silar P."/>
            <person name="Natvig D.O."/>
            <person name="Lalanne C."/>
            <person name="Gautier V."/>
            <person name="Ament-Velasquez S.L."/>
            <person name="Kruys A."/>
            <person name="Hutchinson M.I."/>
            <person name="Powell A.J."/>
            <person name="Barry K."/>
            <person name="Miller A.N."/>
            <person name="Grigoriev I.V."/>
            <person name="Debuchy R."/>
            <person name="Gladieux P."/>
            <person name="Hiltunen Thoren M."/>
            <person name="Johannesson H."/>
        </authorList>
    </citation>
    <scope>NUCLEOTIDE SEQUENCE</scope>
    <source>
        <strain evidence="5">PSN243</strain>
    </source>
</reference>
<sequence length="312" mass="35192">MASSALGLRASRNMFSPTVTRAAMGATISRTVAAQLAIRGSRFHSTRLPRTSKDAGPAAPSVQRHQQHLNAIEPSVLQMMLPGTLVTPPLSQWPRTRKEFFGFLWDVIKNEIRGKFQIIMMSISSKKGILKPRRFKLNNAQIILTAKAMHREMAEAVAAGNTDTINKICVKSLAIPLMTTVDQRPKSQRYEWELVRYNGWRNPKIVSQVLAPVAVTKGAPLVRQVVVRIKSRQRRTTFERSKKGSWEVKPGSQQETDLVEHMVMVSVVNPNTWTSSEWRIMGSIQPTSYADWRIEMETLAAVEAEELKNYKL</sequence>
<evidence type="ECO:0008006" key="7">
    <source>
        <dbReference type="Google" id="ProtNLM"/>
    </source>
</evidence>
<name>A0AAV9GV70_9PEZI</name>
<dbReference type="InterPro" id="IPR051975">
    <property type="entry name" value="mtLSU_mL45"/>
</dbReference>
<organism evidence="5 6">
    <name type="scientific">Podospora aff. communis PSN243</name>
    <dbReference type="NCBI Taxonomy" id="3040156"/>
    <lineage>
        <taxon>Eukaryota</taxon>
        <taxon>Fungi</taxon>
        <taxon>Dikarya</taxon>
        <taxon>Ascomycota</taxon>
        <taxon>Pezizomycotina</taxon>
        <taxon>Sordariomycetes</taxon>
        <taxon>Sordariomycetidae</taxon>
        <taxon>Sordariales</taxon>
        <taxon>Podosporaceae</taxon>
        <taxon>Podospora</taxon>
    </lineage>
</organism>
<evidence type="ECO:0000313" key="6">
    <source>
        <dbReference type="Proteomes" id="UP001321760"/>
    </source>
</evidence>
<feature type="region of interest" description="Disordered" evidence="4">
    <location>
        <begin position="45"/>
        <end position="65"/>
    </location>
</feature>
<gene>
    <name evidence="5" type="ORF">QBC34DRAFT_397108</name>
</gene>
<dbReference type="GO" id="GO:0005743">
    <property type="term" value="C:mitochondrial inner membrane"/>
    <property type="evidence" value="ECO:0007669"/>
    <property type="project" value="InterPro"/>
</dbReference>
<dbReference type="AlphaFoldDB" id="A0AAV9GV70"/>
<keyword evidence="6" id="KW-1185">Reference proteome</keyword>
<reference evidence="5" key="2">
    <citation type="submission" date="2023-05" db="EMBL/GenBank/DDBJ databases">
        <authorList>
            <consortium name="Lawrence Berkeley National Laboratory"/>
            <person name="Steindorff A."/>
            <person name="Hensen N."/>
            <person name="Bonometti L."/>
            <person name="Westerberg I."/>
            <person name="Brannstrom I.O."/>
            <person name="Guillou S."/>
            <person name="Cros-Aarteil S."/>
            <person name="Calhoun S."/>
            <person name="Haridas S."/>
            <person name="Kuo A."/>
            <person name="Mondo S."/>
            <person name="Pangilinan J."/>
            <person name="Riley R."/>
            <person name="Labutti K."/>
            <person name="Andreopoulos B."/>
            <person name="Lipzen A."/>
            <person name="Chen C."/>
            <person name="Yanf M."/>
            <person name="Daum C."/>
            <person name="Ng V."/>
            <person name="Clum A."/>
            <person name="Ohm R."/>
            <person name="Martin F."/>
            <person name="Silar P."/>
            <person name="Natvig D."/>
            <person name="Lalanne C."/>
            <person name="Gautier V."/>
            <person name="Ament-Velasquez S.L."/>
            <person name="Kruys A."/>
            <person name="Hutchinson M.I."/>
            <person name="Powell A.J."/>
            <person name="Barry K."/>
            <person name="Miller A.N."/>
            <person name="Grigoriev I.V."/>
            <person name="Debuchy R."/>
            <person name="Gladieux P."/>
            <person name="Thoren M.H."/>
            <person name="Johannesson H."/>
        </authorList>
    </citation>
    <scope>NUCLEOTIDE SEQUENCE</scope>
    <source>
        <strain evidence="5">PSN243</strain>
    </source>
</reference>